<sequence>MMRPPWVCSQLRALRAKRRKRAKFWGLWKERMRVAQEGYRTASLSLELVDKTTHLTNLNKFLRWFCLNLSRELGLPSQLDES</sequence>
<protein>
    <submittedName>
        <fullName evidence="1">Uncharacterized protein</fullName>
    </submittedName>
</protein>
<organism evidence="1">
    <name type="scientific">Nostoc flagelliforme str. Sunitezuoqi</name>
    <dbReference type="NCBI Taxonomy" id="676037"/>
    <lineage>
        <taxon>Bacteria</taxon>
        <taxon>Bacillati</taxon>
        <taxon>Cyanobacteriota</taxon>
        <taxon>Cyanophyceae</taxon>
        <taxon>Nostocales</taxon>
        <taxon>Nostocaceae</taxon>
        <taxon>Nostoc</taxon>
    </lineage>
</organism>
<reference evidence="1" key="1">
    <citation type="journal article" date="2011" name="Acta Physiol. Plant.">
        <title>An investigation on the genetic background of Nostoc flagelliforme by similarity analysis of its partial genomic DNA and phylogenetic comparison of deduced related species.</title>
        <authorList>
            <person name="Gao X."/>
            <person name="Liu K."/>
            <person name="Qiu B.S."/>
        </authorList>
    </citation>
    <scope>NUCLEOTIDE SEQUENCE</scope>
    <source>
        <strain evidence="1">Sunitezuoqi</strain>
    </source>
</reference>
<dbReference type="AlphaFoldDB" id="E7DQE1"/>
<name>E7DQE1_9NOSO</name>
<proteinExistence type="predicted"/>
<gene>
    <name evidence="1" type="ORF">Nfla_9101</name>
</gene>
<accession>E7DQE1</accession>
<evidence type="ECO:0000313" key="1">
    <source>
        <dbReference type="EMBL" id="ADO19299.1"/>
    </source>
</evidence>
<dbReference type="Pfam" id="PF14516">
    <property type="entry name" value="AAA_35"/>
    <property type="match status" value="1"/>
</dbReference>
<dbReference type="EMBL" id="HQ291163">
    <property type="protein sequence ID" value="ADO19299.1"/>
    <property type="molecule type" value="Genomic_DNA"/>
</dbReference>